<name>A0A2J8N0E1_PANTR</name>
<dbReference type="AlphaFoldDB" id="A0A2J8N0E1"/>
<dbReference type="Proteomes" id="UP000236370">
    <property type="component" value="Unassembled WGS sequence"/>
</dbReference>
<proteinExistence type="predicted"/>
<reference evidence="1 2" key="1">
    <citation type="submission" date="2017-12" db="EMBL/GenBank/DDBJ databases">
        <title>High-resolution comparative analysis of great ape genomes.</title>
        <authorList>
            <person name="Pollen A."/>
            <person name="Hastie A."/>
            <person name="Hormozdiari F."/>
            <person name="Dougherty M."/>
            <person name="Liu R."/>
            <person name="Chaisson M."/>
            <person name="Hoppe E."/>
            <person name="Hill C."/>
            <person name="Pang A."/>
            <person name="Hillier L."/>
            <person name="Baker C."/>
            <person name="Armstrong J."/>
            <person name="Shendure J."/>
            <person name="Paten B."/>
            <person name="Wilson R."/>
            <person name="Chao H."/>
            <person name="Schneider V."/>
            <person name="Ventura M."/>
            <person name="Kronenberg Z."/>
            <person name="Murali S."/>
            <person name="Gordon D."/>
            <person name="Cantsilieris S."/>
            <person name="Munson K."/>
            <person name="Nelson B."/>
            <person name="Raja A."/>
            <person name="Underwood J."/>
            <person name="Diekhans M."/>
            <person name="Fiddes I."/>
            <person name="Haussler D."/>
            <person name="Eichler E."/>
        </authorList>
    </citation>
    <scope>NUCLEOTIDE SEQUENCE [LARGE SCALE GENOMIC DNA]</scope>
    <source>
        <strain evidence="1">Yerkes chimp pedigree #C0471</strain>
    </source>
</reference>
<gene>
    <name evidence="1" type="ORF">CK820_G0016139</name>
</gene>
<dbReference type="PANTHER" id="PTHR22774">
    <property type="entry name" value="CHOREIN N-TERMINAL DOMAIN-CONTAINING PROTEIN"/>
    <property type="match status" value="1"/>
</dbReference>
<evidence type="ECO:0000313" key="2">
    <source>
        <dbReference type="Proteomes" id="UP000236370"/>
    </source>
</evidence>
<feature type="non-terminal residue" evidence="1">
    <location>
        <position position="103"/>
    </location>
</feature>
<dbReference type="EMBL" id="NBAG03000240">
    <property type="protein sequence ID" value="PNI65238.1"/>
    <property type="molecule type" value="Genomic_DNA"/>
</dbReference>
<organism evidence="1 2">
    <name type="scientific">Pan troglodytes</name>
    <name type="common">Chimpanzee</name>
    <dbReference type="NCBI Taxonomy" id="9598"/>
    <lineage>
        <taxon>Eukaryota</taxon>
        <taxon>Metazoa</taxon>
        <taxon>Chordata</taxon>
        <taxon>Craniata</taxon>
        <taxon>Vertebrata</taxon>
        <taxon>Euteleostomi</taxon>
        <taxon>Mammalia</taxon>
        <taxon>Eutheria</taxon>
        <taxon>Euarchontoglires</taxon>
        <taxon>Primates</taxon>
        <taxon>Haplorrhini</taxon>
        <taxon>Catarrhini</taxon>
        <taxon>Hominidae</taxon>
        <taxon>Pan</taxon>
    </lineage>
</organism>
<protein>
    <submittedName>
        <fullName evidence="1">UHRF1BP1L isoform 6</fullName>
    </submittedName>
</protein>
<dbReference type="InterPro" id="IPR026728">
    <property type="entry name" value="BLTP3A/B"/>
</dbReference>
<sequence length="103" mass="11908">MQLSFTQLTIDYYPYHKAEKDYPLKGMCRTPSVLSQQSKAKLMSSSVVVRLADFNIYQVSTAEQCRSSPKSMICCNKKSLYLPQEMSAVYIEFTEYYYPDGKD</sequence>
<comment type="caution">
    <text evidence="1">The sequence shown here is derived from an EMBL/GenBank/DDBJ whole genome shotgun (WGS) entry which is preliminary data.</text>
</comment>
<dbReference type="Pfam" id="PF24917">
    <property type="entry name" value="BLTP3A_B"/>
    <property type="match status" value="1"/>
</dbReference>
<accession>A0A2J8N0E1</accession>
<evidence type="ECO:0000313" key="1">
    <source>
        <dbReference type="EMBL" id="PNI65238.1"/>
    </source>
</evidence>
<dbReference type="PANTHER" id="PTHR22774:SF17">
    <property type="entry name" value="BRIDGE-LIKE LIPID TRANSFER PROTEIN FAMILY MEMBER 3B"/>
    <property type="match status" value="1"/>
</dbReference>